<keyword evidence="4 10" id="KW-0808">Transferase</keyword>
<comment type="caution">
    <text evidence="10">The sequence shown here is derived from an EMBL/GenBank/DDBJ whole genome shotgun (WGS) entry which is preliminary data.</text>
</comment>
<feature type="transmembrane region" description="Helical" evidence="8">
    <location>
        <begin position="27"/>
        <end position="44"/>
    </location>
</feature>
<evidence type="ECO:0000256" key="1">
    <source>
        <dbReference type="ARBA" id="ARBA00004651"/>
    </source>
</evidence>
<keyword evidence="2" id="KW-1003">Cell membrane</keyword>
<dbReference type="EC" id="2.4.-.-" evidence="10"/>
<evidence type="ECO:0000256" key="2">
    <source>
        <dbReference type="ARBA" id="ARBA00022475"/>
    </source>
</evidence>
<organism evidence="10 11">
    <name type="scientific">Ottowia pentelensis</name>
    <dbReference type="NCBI Taxonomy" id="511108"/>
    <lineage>
        <taxon>Bacteria</taxon>
        <taxon>Pseudomonadati</taxon>
        <taxon>Pseudomonadota</taxon>
        <taxon>Betaproteobacteria</taxon>
        <taxon>Burkholderiales</taxon>
        <taxon>Comamonadaceae</taxon>
        <taxon>Ottowia</taxon>
    </lineage>
</organism>
<evidence type="ECO:0000256" key="5">
    <source>
        <dbReference type="ARBA" id="ARBA00022692"/>
    </source>
</evidence>
<evidence type="ECO:0000256" key="8">
    <source>
        <dbReference type="SAM" id="Phobius"/>
    </source>
</evidence>
<feature type="transmembrane region" description="Helical" evidence="8">
    <location>
        <begin position="101"/>
        <end position="122"/>
    </location>
</feature>
<evidence type="ECO:0000313" key="10">
    <source>
        <dbReference type="EMBL" id="MFC0591919.1"/>
    </source>
</evidence>
<keyword evidence="5 8" id="KW-0812">Transmembrane</keyword>
<evidence type="ECO:0000259" key="9">
    <source>
        <dbReference type="Pfam" id="PF13231"/>
    </source>
</evidence>
<evidence type="ECO:0000256" key="6">
    <source>
        <dbReference type="ARBA" id="ARBA00022989"/>
    </source>
</evidence>
<dbReference type="PANTHER" id="PTHR33908">
    <property type="entry name" value="MANNOSYLTRANSFERASE YKCB-RELATED"/>
    <property type="match status" value="1"/>
</dbReference>
<dbReference type="PANTHER" id="PTHR33908:SF3">
    <property type="entry name" value="UNDECAPRENYL PHOSPHATE-ALPHA-4-AMINO-4-DEOXY-L-ARABINOSE ARABINOSYL TRANSFERASE"/>
    <property type="match status" value="1"/>
</dbReference>
<feature type="domain" description="Glycosyltransferase RgtA/B/C/D-like" evidence="9">
    <location>
        <begin position="80"/>
        <end position="243"/>
    </location>
</feature>
<dbReference type="EMBL" id="JBHLTN010000007">
    <property type="protein sequence ID" value="MFC0591919.1"/>
    <property type="molecule type" value="Genomic_DNA"/>
</dbReference>
<evidence type="ECO:0000256" key="4">
    <source>
        <dbReference type="ARBA" id="ARBA00022679"/>
    </source>
</evidence>
<dbReference type="Pfam" id="PF13231">
    <property type="entry name" value="PMT_2"/>
    <property type="match status" value="1"/>
</dbReference>
<feature type="transmembrane region" description="Helical" evidence="8">
    <location>
        <begin position="372"/>
        <end position="392"/>
    </location>
</feature>
<feature type="transmembrane region" description="Helical" evidence="8">
    <location>
        <begin position="134"/>
        <end position="151"/>
    </location>
</feature>
<keyword evidence="7 8" id="KW-0472">Membrane</keyword>
<keyword evidence="6 8" id="KW-1133">Transmembrane helix</keyword>
<name>A0ABV6PQ00_9BURK</name>
<dbReference type="GO" id="GO:0016757">
    <property type="term" value="F:glycosyltransferase activity"/>
    <property type="evidence" value="ECO:0007669"/>
    <property type="project" value="UniProtKB-KW"/>
</dbReference>
<feature type="transmembrane region" description="Helical" evidence="8">
    <location>
        <begin position="278"/>
        <end position="298"/>
    </location>
</feature>
<keyword evidence="11" id="KW-1185">Reference proteome</keyword>
<proteinExistence type="predicted"/>
<keyword evidence="3 10" id="KW-0328">Glycosyltransferase</keyword>
<dbReference type="Proteomes" id="UP001589834">
    <property type="component" value="Unassembled WGS sequence"/>
</dbReference>
<gene>
    <name evidence="10" type="ORF">ACFFGG_05050</name>
</gene>
<dbReference type="InterPro" id="IPR038731">
    <property type="entry name" value="RgtA/B/C-like"/>
</dbReference>
<sequence length="536" mass="59212">MSAKPMGTGTAEPRADGAQRALDTRRAGLWFGALAVLLLALSAARPLSVPDEGRYAEVSRWMLVSGDWLVPRLNGLPFFHKPPLTHWLQAASLAVFGVHPWAVRLPGVLLGLLMVWFGFIVVRQLLGAAVAGRAAFMLGASGAMLIGAPYVNHDMGVATWISVAIWSFARAFSFPDRQAPHAGWACLGFLACALGVLTKGLIGVALPALVMLAWVSWTRQWRRVWRLPWVRGLVVFFGVALPWFVVIGRQFPGALAYLFGVQQFSRYLGTGFNNAQPWWFYGVGIALLLAPWSVFAGLEGWARLRTRRAMTARTGKDPWVALCWIWLAVILLFFSIPQSKLIGYIFPALPPLAVLAALGWHRLMDGRRTARAWLAALALLPVLFSVGLTVAYPHVQRREGMARDVALELRTRLAPGDVVLVTGDYPFDLPFVARLRSPLVVVQDWPRLRAKEGDTWRRVLLDAGGFEPALAAEVLRTPDALQQEAHVPGRWLLAPNRPGPRDPPIADAWRLVDRGRAWTLYRSSPLPASERPVATR</sequence>
<evidence type="ECO:0000256" key="3">
    <source>
        <dbReference type="ARBA" id="ARBA00022676"/>
    </source>
</evidence>
<feature type="transmembrane region" description="Helical" evidence="8">
    <location>
        <begin position="342"/>
        <end position="360"/>
    </location>
</feature>
<accession>A0ABV6PQ00</accession>
<comment type="subcellular location">
    <subcellularLocation>
        <location evidence="1">Cell membrane</location>
        <topology evidence="1">Multi-pass membrane protein</topology>
    </subcellularLocation>
</comment>
<dbReference type="InterPro" id="IPR050297">
    <property type="entry name" value="LipidA_mod_glycosyltrf_83"/>
</dbReference>
<protein>
    <submittedName>
        <fullName evidence="10">ArnT family glycosyltransferase</fullName>
        <ecNumber evidence="10">2.4.-.-</ecNumber>
    </submittedName>
</protein>
<feature type="transmembrane region" description="Helical" evidence="8">
    <location>
        <begin position="186"/>
        <end position="217"/>
    </location>
</feature>
<evidence type="ECO:0000256" key="7">
    <source>
        <dbReference type="ARBA" id="ARBA00023136"/>
    </source>
</evidence>
<feature type="transmembrane region" description="Helical" evidence="8">
    <location>
        <begin position="319"/>
        <end position="336"/>
    </location>
</feature>
<evidence type="ECO:0000313" key="11">
    <source>
        <dbReference type="Proteomes" id="UP001589834"/>
    </source>
</evidence>
<dbReference type="RefSeq" id="WP_377480555.1">
    <property type="nucleotide sequence ID" value="NZ_JBHLTN010000007.1"/>
</dbReference>
<feature type="transmembrane region" description="Helical" evidence="8">
    <location>
        <begin position="229"/>
        <end position="247"/>
    </location>
</feature>
<reference evidence="10 11" key="1">
    <citation type="submission" date="2024-09" db="EMBL/GenBank/DDBJ databases">
        <authorList>
            <person name="Sun Q."/>
            <person name="Mori K."/>
        </authorList>
    </citation>
    <scope>NUCLEOTIDE SEQUENCE [LARGE SCALE GENOMIC DNA]</scope>
    <source>
        <strain evidence="10 11">NCAIM B.02336</strain>
    </source>
</reference>